<evidence type="ECO:0000256" key="1">
    <source>
        <dbReference type="SAM" id="MobiDB-lite"/>
    </source>
</evidence>
<keyword evidence="2" id="KW-0472">Membrane</keyword>
<name>A0A8S0Y0Y3_CYCAE</name>
<comment type="caution">
    <text evidence="3">The sequence shown here is derived from an EMBL/GenBank/DDBJ whole genome shotgun (WGS) entry which is preliminary data.</text>
</comment>
<feature type="compositionally biased region" description="Polar residues" evidence="1">
    <location>
        <begin position="481"/>
        <end position="500"/>
    </location>
</feature>
<proteinExistence type="predicted"/>
<dbReference type="Gene3D" id="2.60.120.260">
    <property type="entry name" value="Galactose-binding domain-like"/>
    <property type="match status" value="2"/>
</dbReference>
<keyword evidence="2" id="KW-1133">Transmembrane helix</keyword>
<evidence type="ECO:0008006" key="5">
    <source>
        <dbReference type="Google" id="ProtNLM"/>
    </source>
</evidence>
<protein>
    <recommendedName>
        <fullName evidence="5">Transmembrane protein</fullName>
    </recommendedName>
</protein>
<sequence length="544" mass="57978">MPAPHLVHEGCFSGPYALDAITIDAGEADFSSALGTSRGTSWASATGSMHLVQGLLPPSTPLAIFVQITANPDGQTSVNPIKHVISPHCDSSGTPSTPVPHFLFFSMTSRLVVVDDADPRIQYDPGWTAHSNVQDNPGNGGPPFQGTEHTADRNATASFTFTGTMVRVEGKLDAGEVNGRRDPDIECSIDGKSIVGIGFYTTSDNYTSHLPFCTVPDLPDGEHTLTVSAITTGARTISVDQFQYMSSPTINIDNEKVLVDATSDNVRYSSGWQSKVWYSYTYDRGESVILDFVGVSVQWYGVAPNLSQANGPSTAGYMVDSGEEVNFTLPGIPEGSPTGDLRNVLMFETPTLSPGRHQLKVTHYGDYLSTPLSLDYVVVQNSTVPAGSSSGLPISDASSRSTPIGAIVGGVIGGIAILLLTALFLLILRRRRWRGLSTDGYIHREMSDITRATPYPQDSSNPSTIYSSYSQSGLMGLFRSKGSQQTVGPSQGSSRSKTSQLPPPSSSYPELESREAPPPQYSEVVSPHGPPPAVPPAKGRAHIP</sequence>
<dbReference type="Proteomes" id="UP000467700">
    <property type="component" value="Unassembled WGS sequence"/>
</dbReference>
<feature type="region of interest" description="Disordered" evidence="1">
    <location>
        <begin position="127"/>
        <end position="150"/>
    </location>
</feature>
<keyword evidence="2" id="KW-0812">Transmembrane</keyword>
<keyword evidence="4" id="KW-1185">Reference proteome</keyword>
<dbReference type="AlphaFoldDB" id="A0A8S0Y0Y3"/>
<feature type="region of interest" description="Disordered" evidence="1">
    <location>
        <begin position="480"/>
        <end position="544"/>
    </location>
</feature>
<dbReference type="OrthoDB" id="3052647at2759"/>
<reference evidence="3 4" key="1">
    <citation type="submission" date="2020-01" db="EMBL/GenBank/DDBJ databases">
        <authorList>
            <person name="Gupta K D."/>
        </authorList>
    </citation>
    <scope>NUCLEOTIDE SEQUENCE [LARGE SCALE GENOMIC DNA]</scope>
</reference>
<feature type="transmembrane region" description="Helical" evidence="2">
    <location>
        <begin position="404"/>
        <end position="428"/>
    </location>
</feature>
<evidence type="ECO:0000256" key="2">
    <source>
        <dbReference type="SAM" id="Phobius"/>
    </source>
</evidence>
<evidence type="ECO:0000313" key="3">
    <source>
        <dbReference type="EMBL" id="CAA7271442.1"/>
    </source>
</evidence>
<dbReference type="EMBL" id="CACVBS010000111">
    <property type="protein sequence ID" value="CAA7271442.1"/>
    <property type="molecule type" value="Genomic_DNA"/>
</dbReference>
<organism evidence="3 4">
    <name type="scientific">Cyclocybe aegerita</name>
    <name type="common">Black poplar mushroom</name>
    <name type="synonym">Agrocybe aegerita</name>
    <dbReference type="NCBI Taxonomy" id="1973307"/>
    <lineage>
        <taxon>Eukaryota</taxon>
        <taxon>Fungi</taxon>
        <taxon>Dikarya</taxon>
        <taxon>Basidiomycota</taxon>
        <taxon>Agaricomycotina</taxon>
        <taxon>Agaricomycetes</taxon>
        <taxon>Agaricomycetidae</taxon>
        <taxon>Agaricales</taxon>
        <taxon>Agaricineae</taxon>
        <taxon>Bolbitiaceae</taxon>
        <taxon>Cyclocybe</taxon>
    </lineage>
</organism>
<gene>
    <name evidence="3" type="ORF">AAE3_LOCUS13674</name>
</gene>
<evidence type="ECO:0000313" key="4">
    <source>
        <dbReference type="Proteomes" id="UP000467700"/>
    </source>
</evidence>
<accession>A0A8S0Y0Y3</accession>